<dbReference type="Pfam" id="PF00294">
    <property type="entry name" value="PfkB"/>
    <property type="match status" value="1"/>
</dbReference>
<evidence type="ECO:0000256" key="2">
    <source>
        <dbReference type="ARBA" id="ARBA00022679"/>
    </source>
</evidence>
<comment type="similarity">
    <text evidence="1">Belongs to the carbohydrate kinase PfkB family.</text>
</comment>
<dbReference type="PANTHER" id="PTHR43320">
    <property type="entry name" value="SUGAR KINASE"/>
    <property type="match status" value="1"/>
</dbReference>
<comment type="caution">
    <text evidence="5">The sequence shown here is derived from an EMBL/GenBank/DDBJ whole genome shotgun (WGS) entry which is preliminary data.</text>
</comment>
<evidence type="ECO:0000256" key="3">
    <source>
        <dbReference type="ARBA" id="ARBA00022777"/>
    </source>
</evidence>
<dbReference type="InterPro" id="IPR052700">
    <property type="entry name" value="Carb_kinase_PfkB-like"/>
</dbReference>
<proteinExistence type="inferred from homology"/>
<sequence length="336" mass="36859">MKGFITFGEIMLRLTPSYKNERILSSNQFSVGYAGAESNIAVSLACLGNEVEFVTKLPNNPLGEAALASLRQYGVTTKNSLRGGNRIGTYFIEIGSSIRPSRVVYDRAGSALSAIASGEFDWTKILSNKKWLHLSGITPALSKQCAEETILAAKTAQDMGVKVSFDLNFRRSLWPNRKSARAIFDNIISSTDILFANTGALKDVYDYSFPGKNKEDQTMLAMEKASTVFGIAEMAFTIREHQSASQNKLCGIGYRNGNIIRSNTYQVEVVDRFGTGDAFAAGYLHALGREWPLKKSIDFATAAFAYKHTLIGDVNTSSEQEIEVIMEGDLSGHVIR</sequence>
<dbReference type="InterPro" id="IPR011611">
    <property type="entry name" value="PfkB_dom"/>
</dbReference>
<gene>
    <name evidence="5" type="ORF">M3P19_06945</name>
</gene>
<dbReference type="RefSeq" id="WP_249656928.1">
    <property type="nucleotide sequence ID" value="NZ_JAMFMA010000002.1"/>
</dbReference>
<keyword evidence="2" id="KW-0808">Transferase</keyword>
<keyword evidence="6" id="KW-1185">Reference proteome</keyword>
<dbReference type="InterPro" id="IPR029056">
    <property type="entry name" value="Ribokinase-like"/>
</dbReference>
<dbReference type="SUPFAM" id="SSF53613">
    <property type="entry name" value="Ribokinase-like"/>
    <property type="match status" value="1"/>
</dbReference>
<dbReference type="GO" id="GO:0016301">
    <property type="term" value="F:kinase activity"/>
    <property type="evidence" value="ECO:0007669"/>
    <property type="project" value="UniProtKB-KW"/>
</dbReference>
<dbReference type="EMBL" id="JAMFMA010000002">
    <property type="protein sequence ID" value="MCL6273737.1"/>
    <property type="molecule type" value="Genomic_DNA"/>
</dbReference>
<reference evidence="5 6" key="1">
    <citation type="submission" date="2022-05" db="EMBL/GenBank/DDBJ databases">
        <authorList>
            <person name="Park J.-S."/>
        </authorList>
    </citation>
    <scope>NUCLEOTIDE SEQUENCE [LARGE SCALE GENOMIC DNA]</scope>
    <source>
        <strain evidence="5 6">2012CJ35-5</strain>
    </source>
</reference>
<protein>
    <submittedName>
        <fullName evidence="5">Sugar kinase</fullName>
    </submittedName>
</protein>
<evidence type="ECO:0000313" key="5">
    <source>
        <dbReference type="EMBL" id="MCL6273737.1"/>
    </source>
</evidence>
<dbReference type="Gene3D" id="3.40.1190.20">
    <property type="match status" value="1"/>
</dbReference>
<evidence type="ECO:0000259" key="4">
    <source>
        <dbReference type="Pfam" id="PF00294"/>
    </source>
</evidence>
<keyword evidence="3 5" id="KW-0418">Kinase</keyword>
<dbReference type="CDD" id="cd01166">
    <property type="entry name" value="KdgK"/>
    <property type="match status" value="1"/>
</dbReference>
<name>A0ABT0PQR8_9FLAO</name>
<organism evidence="5 6">
    <name type="scientific">Flagellimonas spongiicola</name>
    <dbReference type="NCBI Taxonomy" id="2942208"/>
    <lineage>
        <taxon>Bacteria</taxon>
        <taxon>Pseudomonadati</taxon>
        <taxon>Bacteroidota</taxon>
        <taxon>Flavobacteriia</taxon>
        <taxon>Flavobacteriales</taxon>
        <taxon>Flavobacteriaceae</taxon>
        <taxon>Flagellimonas</taxon>
    </lineage>
</organism>
<dbReference type="Proteomes" id="UP001203607">
    <property type="component" value="Unassembled WGS sequence"/>
</dbReference>
<dbReference type="PANTHER" id="PTHR43320:SF2">
    <property type="entry name" value="2-DEHYDRO-3-DEOXYGLUCONOKINASE_2-DEHYDRO-3-DEOXYGALACTONOKINASE"/>
    <property type="match status" value="1"/>
</dbReference>
<feature type="domain" description="Carbohydrate kinase PfkB" evidence="4">
    <location>
        <begin position="5"/>
        <end position="303"/>
    </location>
</feature>
<evidence type="ECO:0000313" key="6">
    <source>
        <dbReference type="Proteomes" id="UP001203607"/>
    </source>
</evidence>
<evidence type="ECO:0000256" key="1">
    <source>
        <dbReference type="ARBA" id="ARBA00010688"/>
    </source>
</evidence>
<accession>A0ABT0PQR8</accession>